<dbReference type="GO" id="GO:0005737">
    <property type="term" value="C:cytoplasm"/>
    <property type="evidence" value="ECO:0007669"/>
    <property type="project" value="TreeGrafter"/>
</dbReference>
<evidence type="ECO:0000256" key="3">
    <source>
        <dbReference type="ARBA" id="ARBA00022692"/>
    </source>
</evidence>
<dbReference type="OrthoDB" id="430207at2759"/>
<protein>
    <submittedName>
        <fullName evidence="7">Uncharacterized protein</fullName>
    </submittedName>
</protein>
<feature type="region of interest" description="Disordered" evidence="6">
    <location>
        <begin position="1"/>
        <end position="68"/>
    </location>
</feature>
<gene>
    <name evidence="7" type="ORF">HHK36_023691</name>
</gene>
<dbReference type="GO" id="GO:0016020">
    <property type="term" value="C:membrane"/>
    <property type="evidence" value="ECO:0007669"/>
    <property type="project" value="UniProtKB-SubCell"/>
</dbReference>
<dbReference type="InterPro" id="IPR007248">
    <property type="entry name" value="Mpv17_PMP22"/>
</dbReference>
<evidence type="ECO:0000256" key="2">
    <source>
        <dbReference type="ARBA" id="ARBA00006824"/>
    </source>
</evidence>
<dbReference type="AlphaFoldDB" id="A0A834YSU6"/>
<evidence type="ECO:0000313" key="7">
    <source>
        <dbReference type="EMBL" id="KAF8391387.1"/>
    </source>
</evidence>
<organism evidence="7 8">
    <name type="scientific">Tetracentron sinense</name>
    <name type="common">Spur-leaf</name>
    <dbReference type="NCBI Taxonomy" id="13715"/>
    <lineage>
        <taxon>Eukaryota</taxon>
        <taxon>Viridiplantae</taxon>
        <taxon>Streptophyta</taxon>
        <taxon>Embryophyta</taxon>
        <taxon>Tracheophyta</taxon>
        <taxon>Spermatophyta</taxon>
        <taxon>Magnoliopsida</taxon>
        <taxon>Trochodendrales</taxon>
        <taxon>Trochodendraceae</taxon>
        <taxon>Tetracentron</taxon>
    </lineage>
</organism>
<dbReference type="PANTHER" id="PTHR11266:SF16">
    <property type="entry name" value="PROTEIN SYM1"/>
    <property type="match status" value="1"/>
</dbReference>
<accession>A0A834YSU6</accession>
<feature type="compositionally biased region" description="Basic residues" evidence="6">
    <location>
        <begin position="30"/>
        <end position="39"/>
    </location>
</feature>
<dbReference type="Proteomes" id="UP000655225">
    <property type="component" value="Unassembled WGS sequence"/>
</dbReference>
<comment type="subcellular location">
    <subcellularLocation>
        <location evidence="1">Membrane</location>
        <topology evidence="1">Multi-pass membrane protein</topology>
    </subcellularLocation>
</comment>
<evidence type="ECO:0000256" key="5">
    <source>
        <dbReference type="ARBA" id="ARBA00023136"/>
    </source>
</evidence>
<dbReference type="EMBL" id="JABCRI010000017">
    <property type="protein sequence ID" value="KAF8391387.1"/>
    <property type="molecule type" value="Genomic_DNA"/>
</dbReference>
<comment type="caution">
    <text evidence="7">The sequence shown here is derived from an EMBL/GenBank/DDBJ whole genome shotgun (WGS) entry which is preliminary data.</text>
</comment>
<keyword evidence="4" id="KW-1133">Transmembrane helix</keyword>
<comment type="similarity">
    <text evidence="2">Belongs to the peroxisomal membrane protein PXMP2/4 family.</text>
</comment>
<evidence type="ECO:0000256" key="6">
    <source>
        <dbReference type="SAM" id="MobiDB-lite"/>
    </source>
</evidence>
<name>A0A834YSU6_TETSI</name>
<dbReference type="PANTHER" id="PTHR11266">
    <property type="entry name" value="PEROXISOMAL MEMBRANE PROTEIN 2, PXMP2 MPV17"/>
    <property type="match status" value="1"/>
</dbReference>
<keyword evidence="5" id="KW-0472">Membrane</keyword>
<evidence type="ECO:0000256" key="4">
    <source>
        <dbReference type="ARBA" id="ARBA00022989"/>
    </source>
</evidence>
<keyword evidence="3" id="KW-0812">Transmembrane</keyword>
<evidence type="ECO:0000313" key="8">
    <source>
        <dbReference type="Proteomes" id="UP000655225"/>
    </source>
</evidence>
<reference evidence="7 8" key="1">
    <citation type="submission" date="2020-04" db="EMBL/GenBank/DDBJ databases">
        <title>Plant Genome Project.</title>
        <authorList>
            <person name="Zhang R.-G."/>
        </authorList>
    </citation>
    <scope>NUCLEOTIDE SEQUENCE [LARGE SCALE GENOMIC DNA]</scope>
    <source>
        <strain evidence="7">YNK0</strain>
        <tissue evidence="7">Leaf</tissue>
    </source>
</reference>
<sequence length="456" mass="51228">MPTQEKRGLEGEPAGSNNLGRLYSSDQRWRRWRSTHRQQRSGDSSRRRKEMGQQRWAMGRDDERGEREIEMEREIKKPLSFRLRTARSIQELARKKFQRISGDIERTKIVLRTNSVTMAALILASGDCGRELLKNGLNWAFLEAAAREELVAAQAEVAHRNSFLGFASGPIRSDRDSTLSERLRGMVEGGGEKNGIEVGMKGIVVGMVGIGTADNGGNVTFGIVGMVGSGGNAGLGKVGNWVLGNGGSVGIGKVGMHGEAQLAPSEVSKRWRAARLTSMLENDSATIKDKMKQCLEAAIEDIRKIGEEVDVGMQCYEGKPLFVFKRTRMFRSGLVGFSLHDSLSHYYYQFWEAEQNFQTLFPFQDWWVVSAKVSFDQTARAAVWNSIYYAGWNRGRPFAHLITYGDIPVEETLLWVHSVELIWVTILSFYSNEKIRSRDLRGFPGRKLQFSINQSS</sequence>
<proteinExistence type="inferred from homology"/>
<feature type="compositionally biased region" description="Basic and acidic residues" evidence="6">
    <location>
        <begin position="58"/>
        <end position="68"/>
    </location>
</feature>
<keyword evidence="8" id="KW-1185">Reference proteome</keyword>
<evidence type="ECO:0000256" key="1">
    <source>
        <dbReference type="ARBA" id="ARBA00004141"/>
    </source>
</evidence>
<feature type="compositionally biased region" description="Basic and acidic residues" evidence="6">
    <location>
        <begin position="1"/>
        <end position="10"/>
    </location>
</feature>